<gene>
    <name evidence="12" type="ORF">CHK_0248</name>
</gene>
<keyword evidence="7" id="KW-0460">Magnesium</keyword>
<dbReference type="GO" id="GO:0005737">
    <property type="term" value="C:cytoplasm"/>
    <property type="evidence" value="ECO:0007669"/>
    <property type="project" value="TreeGrafter"/>
</dbReference>
<dbReference type="GO" id="GO:0004326">
    <property type="term" value="F:tetrahydrofolylpolyglutamate synthase activity"/>
    <property type="evidence" value="ECO:0007669"/>
    <property type="project" value="UniProtKB-EC"/>
</dbReference>
<keyword evidence="5" id="KW-0547">Nucleotide-binding</keyword>
<sequence>MQYVHLAGTNAKGSTAQYIADIISVNHSCGLFTSPHIISPRERMKINGEKISQTEYETYMERVRGDGNMHLFCIWTQAALAWFQDKGVCYAVMETGLGGRCDPTNIVPSKMQVITPISYDHMAILGNTLTSIAREKCGIIKEDSIVISHPQEEEALRVIRQTCRAKNARLVLLNEKEIKIRQSGTAGQRFDFAYDGKHYRDLHIHAVSPMQVDNACVALIAAAELGMGEQAIREGLSHTVIPARVQVSGNVIIDGAHNPAALAELRKTIQKYYGNTDITVLTAIMRDKDVFGAVSEIEQFADRVICTCASKKRGMPAKELADYFANAASIENPDFAFEEGRCVADKKKGILVVCGSFYLASFALRLLAEA</sequence>
<dbReference type="STRING" id="270498.CHK_0248"/>
<evidence type="ECO:0000259" key="11">
    <source>
        <dbReference type="Pfam" id="PF08245"/>
    </source>
</evidence>
<evidence type="ECO:0000256" key="9">
    <source>
        <dbReference type="ARBA" id="ARBA00047493"/>
    </source>
</evidence>
<dbReference type="RefSeq" id="WP_046442164.1">
    <property type="nucleotide sequence ID" value="NZ_LAYJ01000033.1"/>
</dbReference>
<feature type="domain" description="Mur ligase central" evidence="11">
    <location>
        <begin position="7"/>
        <end position="222"/>
    </location>
</feature>
<evidence type="ECO:0000259" key="10">
    <source>
        <dbReference type="Pfam" id="PF02875"/>
    </source>
</evidence>
<evidence type="ECO:0000256" key="5">
    <source>
        <dbReference type="ARBA" id="ARBA00022741"/>
    </source>
</evidence>
<name>A0A0M2NPK7_9FIRM</name>
<proteinExistence type="inferred from homology"/>
<keyword evidence="6" id="KW-0067">ATP-binding</keyword>
<dbReference type="Pfam" id="PF08245">
    <property type="entry name" value="Mur_ligase_M"/>
    <property type="match status" value="1"/>
</dbReference>
<dbReference type="InterPro" id="IPR013221">
    <property type="entry name" value="Mur_ligase_cen"/>
</dbReference>
<evidence type="ECO:0000256" key="1">
    <source>
        <dbReference type="ARBA" id="ARBA00008276"/>
    </source>
</evidence>
<dbReference type="Pfam" id="PF02875">
    <property type="entry name" value="Mur_ligase_C"/>
    <property type="match status" value="1"/>
</dbReference>
<evidence type="ECO:0000256" key="6">
    <source>
        <dbReference type="ARBA" id="ARBA00022840"/>
    </source>
</evidence>
<dbReference type="InterPro" id="IPR018109">
    <property type="entry name" value="Folylpolyglutamate_synth_CS"/>
</dbReference>
<reference evidence="12 13" key="1">
    <citation type="submission" date="2015-04" db="EMBL/GenBank/DDBJ databases">
        <title>Draft genome sequence of bacteremic isolate Catabacter hongkongensis type strain HKU16T.</title>
        <authorList>
            <person name="Lau S.K."/>
            <person name="Teng J.L."/>
            <person name="Huang Y."/>
            <person name="Curreem S.O."/>
            <person name="Tsui S.K."/>
            <person name="Woo P.C."/>
        </authorList>
    </citation>
    <scope>NUCLEOTIDE SEQUENCE [LARGE SCALE GENOMIC DNA]</scope>
    <source>
        <strain evidence="12 13">HKU16</strain>
    </source>
</reference>
<dbReference type="InterPro" id="IPR036615">
    <property type="entry name" value="Mur_ligase_C_dom_sf"/>
</dbReference>
<dbReference type="InterPro" id="IPR001645">
    <property type="entry name" value="Folylpolyglutamate_synth"/>
</dbReference>
<evidence type="ECO:0000256" key="3">
    <source>
        <dbReference type="ARBA" id="ARBA00022598"/>
    </source>
</evidence>
<dbReference type="AlphaFoldDB" id="A0A0M2NPK7"/>
<evidence type="ECO:0000313" key="13">
    <source>
        <dbReference type="Proteomes" id="UP000034076"/>
    </source>
</evidence>
<accession>A0A0M2NPK7</accession>
<dbReference type="GO" id="GO:0008841">
    <property type="term" value="F:dihydrofolate synthase activity"/>
    <property type="evidence" value="ECO:0007669"/>
    <property type="project" value="TreeGrafter"/>
</dbReference>
<evidence type="ECO:0000256" key="8">
    <source>
        <dbReference type="ARBA" id="ARBA00030592"/>
    </source>
</evidence>
<dbReference type="Gene3D" id="3.40.1190.10">
    <property type="entry name" value="Mur-like, catalytic domain"/>
    <property type="match status" value="1"/>
</dbReference>
<dbReference type="Gene3D" id="3.90.190.20">
    <property type="entry name" value="Mur ligase, C-terminal domain"/>
    <property type="match status" value="1"/>
</dbReference>
<dbReference type="PROSITE" id="PS01012">
    <property type="entry name" value="FOLYLPOLYGLU_SYNT_2"/>
    <property type="match status" value="1"/>
</dbReference>
<keyword evidence="13" id="KW-1185">Reference proteome</keyword>
<dbReference type="GO" id="GO:0005524">
    <property type="term" value="F:ATP binding"/>
    <property type="evidence" value="ECO:0007669"/>
    <property type="project" value="UniProtKB-KW"/>
</dbReference>
<dbReference type="SUPFAM" id="SSF53623">
    <property type="entry name" value="MurD-like peptide ligases, catalytic domain"/>
    <property type="match status" value="1"/>
</dbReference>
<comment type="caution">
    <text evidence="12">The sequence shown here is derived from an EMBL/GenBank/DDBJ whole genome shotgun (WGS) entry which is preliminary data.</text>
</comment>
<organism evidence="12 13">
    <name type="scientific">Christensenella hongkongensis</name>
    <dbReference type="NCBI Taxonomy" id="270498"/>
    <lineage>
        <taxon>Bacteria</taxon>
        <taxon>Bacillati</taxon>
        <taxon>Bacillota</taxon>
        <taxon>Clostridia</taxon>
        <taxon>Christensenellales</taxon>
        <taxon>Christensenellaceae</taxon>
        <taxon>Christensenella</taxon>
    </lineage>
</organism>
<dbReference type="InterPro" id="IPR004101">
    <property type="entry name" value="Mur_ligase_C"/>
</dbReference>
<dbReference type="SUPFAM" id="SSF53244">
    <property type="entry name" value="MurD-like peptide ligases, peptide-binding domain"/>
    <property type="match status" value="1"/>
</dbReference>
<dbReference type="OrthoDB" id="9809356at2"/>
<dbReference type="NCBIfam" id="TIGR01499">
    <property type="entry name" value="folC"/>
    <property type="match status" value="1"/>
</dbReference>
<comment type="similarity">
    <text evidence="1">Belongs to the folylpolyglutamate synthase family.</text>
</comment>
<keyword evidence="4" id="KW-0479">Metal-binding</keyword>
<evidence type="ECO:0000256" key="7">
    <source>
        <dbReference type="ARBA" id="ARBA00022842"/>
    </source>
</evidence>
<dbReference type="EMBL" id="LAYJ01000033">
    <property type="protein sequence ID" value="KKI52140.1"/>
    <property type="molecule type" value="Genomic_DNA"/>
</dbReference>
<evidence type="ECO:0000256" key="2">
    <source>
        <dbReference type="ARBA" id="ARBA00013025"/>
    </source>
</evidence>
<evidence type="ECO:0000256" key="4">
    <source>
        <dbReference type="ARBA" id="ARBA00022723"/>
    </source>
</evidence>
<dbReference type="PATRIC" id="fig|270498.16.peg.2856"/>
<dbReference type="InterPro" id="IPR036565">
    <property type="entry name" value="Mur-like_cat_sf"/>
</dbReference>
<comment type="catalytic activity">
    <reaction evidence="9">
        <text>(6S)-5,6,7,8-tetrahydrofolyl-(gamma-L-Glu)(n) + L-glutamate + ATP = (6S)-5,6,7,8-tetrahydrofolyl-(gamma-L-Glu)(n+1) + ADP + phosphate + H(+)</text>
        <dbReference type="Rhea" id="RHEA:10580"/>
        <dbReference type="Rhea" id="RHEA-COMP:14738"/>
        <dbReference type="Rhea" id="RHEA-COMP:14740"/>
        <dbReference type="ChEBI" id="CHEBI:15378"/>
        <dbReference type="ChEBI" id="CHEBI:29985"/>
        <dbReference type="ChEBI" id="CHEBI:30616"/>
        <dbReference type="ChEBI" id="CHEBI:43474"/>
        <dbReference type="ChEBI" id="CHEBI:141005"/>
        <dbReference type="ChEBI" id="CHEBI:456216"/>
        <dbReference type="EC" id="6.3.2.17"/>
    </reaction>
</comment>
<feature type="domain" description="Mur ligase C-terminal" evidence="10">
    <location>
        <begin position="250"/>
        <end position="356"/>
    </location>
</feature>
<dbReference type="Proteomes" id="UP000034076">
    <property type="component" value="Unassembled WGS sequence"/>
</dbReference>
<protein>
    <recommendedName>
        <fullName evidence="2">tetrahydrofolate synthase</fullName>
        <ecNumber evidence="2">6.3.2.17</ecNumber>
    </recommendedName>
    <alternativeName>
        <fullName evidence="8">Tetrahydrofolylpolyglutamate synthase</fullName>
    </alternativeName>
</protein>
<keyword evidence="3 12" id="KW-0436">Ligase</keyword>
<dbReference type="PANTHER" id="PTHR11136">
    <property type="entry name" value="FOLYLPOLYGLUTAMATE SYNTHASE-RELATED"/>
    <property type="match status" value="1"/>
</dbReference>
<evidence type="ECO:0000313" key="12">
    <source>
        <dbReference type="EMBL" id="KKI52140.1"/>
    </source>
</evidence>
<dbReference type="GO" id="GO:0046872">
    <property type="term" value="F:metal ion binding"/>
    <property type="evidence" value="ECO:0007669"/>
    <property type="project" value="UniProtKB-KW"/>
</dbReference>
<dbReference type="PANTHER" id="PTHR11136:SF0">
    <property type="entry name" value="DIHYDROFOLATE SYNTHETASE-RELATED"/>
    <property type="match status" value="1"/>
</dbReference>
<dbReference type="EC" id="6.3.2.17" evidence="2"/>